<protein>
    <submittedName>
        <fullName evidence="2">DNA-binding protein</fullName>
    </submittedName>
</protein>
<reference evidence="2 3" key="1">
    <citation type="submission" date="2019-03" db="EMBL/GenBank/DDBJ databases">
        <title>Metabolic potential of uncultured bacteria and archaea associated with petroleum seepage in deep-sea sediments.</title>
        <authorList>
            <person name="Dong X."/>
            <person name="Hubert C."/>
        </authorList>
    </citation>
    <scope>NUCLEOTIDE SEQUENCE [LARGE SCALE GENOMIC DNA]</scope>
    <source>
        <strain evidence="2">E44_bin7</strain>
    </source>
</reference>
<organism evidence="2 3">
    <name type="scientific">Aerophobetes bacterium</name>
    <dbReference type="NCBI Taxonomy" id="2030807"/>
    <lineage>
        <taxon>Bacteria</taxon>
        <taxon>Candidatus Aerophobota</taxon>
    </lineage>
</organism>
<evidence type="ECO:0000313" key="2">
    <source>
        <dbReference type="EMBL" id="TET07979.1"/>
    </source>
</evidence>
<dbReference type="PANTHER" id="PTHR34988:SF1">
    <property type="entry name" value="DNA-BINDING PROTEIN"/>
    <property type="match status" value="1"/>
</dbReference>
<dbReference type="PANTHER" id="PTHR34988">
    <property type="entry name" value="PROTEIN, PUTATIVE-RELATED"/>
    <property type="match status" value="1"/>
</dbReference>
<sequence>MEVFKGGKVEEVIAVRLDPGDDVHECVEKIAKKENIQTGVIVSGIATVDKARWHSISTTDFPPKDKFFQMEGPIEVSGIHGIIADYKPHMHFTCANSDNKQVVAAHLEPGCKTLYLTELLIIKISNLNLTRRLNEKLGVVQLRKK</sequence>
<dbReference type="CDD" id="cd11378">
    <property type="entry name" value="DUF296"/>
    <property type="match status" value="1"/>
</dbReference>
<dbReference type="PROSITE" id="PS51742">
    <property type="entry name" value="PPC"/>
    <property type="match status" value="1"/>
</dbReference>
<dbReference type="InterPro" id="IPR005175">
    <property type="entry name" value="PPC_dom"/>
</dbReference>
<evidence type="ECO:0000313" key="3">
    <source>
        <dbReference type="Proteomes" id="UP000316360"/>
    </source>
</evidence>
<dbReference type="GO" id="GO:0003677">
    <property type="term" value="F:DNA binding"/>
    <property type="evidence" value="ECO:0007669"/>
    <property type="project" value="UniProtKB-KW"/>
</dbReference>
<proteinExistence type="predicted"/>
<dbReference type="EMBL" id="SOKJ01000388">
    <property type="protein sequence ID" value="TET07979.1"/>
    <property type="molecule type" value="Genomic_DNA"/>
</dbReference>
<dbReference type="Gene3D" id="3.30.1330.80">
    <property type="entry name" value="Hypothetical protein, similar to alpha- acetolactate decarboxylase, domain 2"/>
    <property type="match status" value="1"/>
</dbReference>
<dbReference type="SUPFAM" id="SSF117856">
    <property type="entry name" value="AF0104/ALDC/Ptd012-like"/>
    <property type="match status" value="1"/>
</dbReference>
<dbReference type="Pfam" id="PF03479">
    <property type="entry name" value="PCC"/>
    <property type="match status" value="1"/>
</dbReference>
<feature type="domain" description="PPC" evidence="1">
    <location>
        <begin position="7"/>
        <end position="145"/>
    </location>
</feature>
<gene>
    <name evidence="2" type="ORF">E3J84_06755</name>
</gene>
<evidence type="ECO:0000259" key="1">
    <source>
        <dbReference type="PROSITE" id="PS51742"/>
    </source>
</evidence>
<name>A0A523RQR9_UNCAE</name>
<keyword evidence="2" id="KW-0238">DNA-binding</keyword>
<dbReference type="AlphaFoldDB" id="A0A523RQR9"/>
<dbReference type="Proteomes" id="UP000316360">
    <property type="component" value="Unassembled WGS sequence"/>
</dbReference>
<accession>A0A523RQR9</accession>
<comment type="caution">
    <text evidence="2">The sequence shown here is derived from an EMBL/GenBank/DDBJ whole genome shotgun (WGS) entry which is preliminary data.</text>
</comment>